<proteinExistence type="predicted"/>
<dbReference type="GO" id="GO:0005879">
    <property type="term" value="C:axonemal microtubule"/>
    <property type="evidence" value="ECO:0007669"/>
    <property type="project" value="TreeGrafter"/>
</dbReference>
<dbReference type="GO" id="GO:0042073">
    <property type="term" value="P:intraciliary transport"/>
    <property type="evidence" value="ECO:0007669"/>
    <property type="project" value="TreeGrafter"/>
</dbReference>
<dbReference type="KEGG" id="mng:MNEG_2995"/>
<dbReference type="EMBL" id="KK100579">
    <property type="protein sequence ID" value="KIZ04967.1"/>
    <property type="molecule type" value="Genomic_DNA"/>
</dbReference>
<dbReference type="GO" id="GO:0120170">
    <property type="term" value="F:intraciliary transport particle B binding"/>
    <property type="evidence" value="ECO:0007669"/>
    <property type="project" value="TreeGrafter"/>
</dbReference>
<evidence type="ECO:0000313" key="5">
    <source>
        <dbReference type="Proteomes" id="UP000054498"/>
    </source>
</evidence>
<reference evidence="4 5" key="1">
    <citation type="journal article" date="2013" name="BMC Genomics">
        <title>Reconstruction of the lipid metabolism for the microalga Monoraphidium neglectum from its genome sequence reveals characteristics suitable for biofuel production.</title>
        <authorList>
            <person name="Bogen C."/>
            <person name="Al-Dilaimi A."/>
            <person name="Albersmeier A."/>
            <person name="Wichmann J."/>
            <person name="Grundmann M."/>
            <person name="Rupp O."/>
            <person name="Lauersen K.J."/>
            <person name="Blifernez-Klassen O."/>
            <person name="Kalinowski J."/>
            <person name="Goesmann A."/>
            <person name="Mussgnug J.H."/>
            <person name="Kruse O."/>
        </authorList>
    </citation>
    <scope>NUCLEOTIDE SEQUENCE [LARGE SCALE GENOMIC DNA]</scope>
    <source>
        <strain evidence="4 5">SAG 48.87</strain>
    </source>
</reference>
<dbReference type="InterPro" id="IPR039941">
    <property type="entry name" value="TT30"/>
</dbReference>
<keyword evidence="2" id="KW-0802">TPR repeat</keyword>
<gene>
    <name evidence="4" type="ORF">MNEG_2995</name>
</gene>
<dbReference type="PANTHER" id="PTHR20931:SF0">
    <property type="entry name" value="TETRATRICOPEPTIDE REPEAT PROTEIN 30"/>
    <property type="match status" value="1"/>
</dbReference>
<dbReference type="Proteomes" id="UP000054498">
    <property type="component" value="Unassembled WGS sequence"/>
</dbReference>
<dbReference type="OrthoDB" id="10249577at2759"/>
<dbReference type="AlphaFoldDB" id="A0A0D2MX04"/>
<accession>A0A0D2MX04</accession>
<organism evidence="4 5">
    <name type="scientific">Monoraphidium neglectum</name>
    <dbReference type="NCBI Taxonomy" id="145388"/>
    <lineage>
        <taxon>Eukaryota</taxon>
        <taxon>Viridiplantae</taxon>
        <taxon>Chlorophyta</taxon>
        <taxon>core chlorophytes</taxon>
        <taxon>Chlorophyceae</taxon>
        <taxon>CS clade</taxon>
        <taxon>Sphaeropleales</taxon>
        <taxon>Selenastraceae</taxon>
        <taxon>Monoraphidium</taxon>
    </lineage>
</organism>
<keyword evidence="5" id="KW-1185">Reference proteome</keyword>
<dbReference type="PANTHER" id="PTHR20931">
    <property type="entry name" value="TETRATRICOPEPTIDE REPEAT PROTEIN 30"/>
    <property type="match status" value="1"/>
</dbReference>
<dbReference type="GeneID" id="25735873"/>
<sequence length="456" mass="48354">MACPASAGAAGGSGGGAGGGGPLSVGNSQALREAALVEAFNLKAAVEMAVGNPAGAREALADMPPRCEEELDPVTLHNSALAGMEGDPSGGFRKLNYLLGLGTFPPETFPNLLLLYASPRHTFLDLAADVMADNPGLCQTLLTKDLSELLSAILMRTTAPDEALSRLDALAGRHVAALRGLTRSLQDARLARDNEAIRSAIQQYDDALERYMPVFMAMAGIYWEREAWSSVERLLRASAEFCSEHPAWRVNMAHTCFMQPLVAAGAEDLLALPAILLANLCVCFIMTSQNEEAEELMRRVEAAEDAADEEGTSAAQGPGARGGGSNHLHLAIINLVIGTLYCSKGNYEFGVSRIIKSLEPLPSKLSTDTWFYAKRCLLATLEGLAKHTITFKDASWQEVQAFLEAAEAAGAKVPAAFAGAGATGGGEGGGEELEGRTVAEEARLLRWLLLRLGEQR</sequence>
<keyword evidence="1" id="KW-0677">Repeat</keyword>
<evidence type="ECO:0000256" key="2">
    <source>
        <dbReference type="ARBA" id="ARBA00022803"/>
    </source>
</evidence>
<evidence type="ECO:0000256" key="1">
    <source>
        <dbReference type="ARBA" id="ARBA00022737"/>
    </source>
</evidence>
<dbReference type="RefSeq" id="XP_013903986.1">
    <property type="nucleotide sequence ID" value="XM_014048532.1"/>
</dbReference>
<dbReference type="STRING" id="145388.A0A0D2MX04"/>
<dbReference type="GO" id="GO:0030992">
    <property type="term" value="C:intraciliary transport particle B"/>
    <property type="evidence" value="ECO:0007669"/>
    <property type="project" value="TreeGrafter"/>
</dbReference>
<evidence type="ECO:0000313" key="4">
    <source>
        <dbReference type="EMBL" id="KIZ04967.1"/>
    </source>
</evidence>
<protein>
    <submittedName>
        <fullName evidence="4">Tetratricopeptide repeat protein 30B</fullName>
    </submittedName>
</protein>
<name>A0A0D2MX04_9CHLO</name>
<evidence type="ECO:0000256" key="3">
    <source>
        <dbReference type="SAM" id="MobiDB-lite"/>
    </source>
</evidence>
<feature type="region of interest" description="Disordered" evidence="3">
    <location>
        <begin position="300"/>
        <end position="321"/>
    </location>
</feature>